<proteinExistence type="predicted"/>
<dbReference type="Proteomes" id="UP000001982">
    <property type="component" value="Chromosome"/>
</dbReference>
<keyword evidence="2" id="KW-1185">Reference proteome</keyword>
<name>Q12SZ1_SHEDO</name>
<dbReference type="EMBL" id="CP000302">
    <property type="protein sequence ID" value="ABE53435.1"/>
    <property type="molecule type" value="Genomic_DNA"/>
</dbReference>
<organism evidence="1 2">
    <name type="scientific">Shewanella denitrificans (strain OS217 / ATCC BAA-1090 / DSM 15013)</name>
    <dbReference type="NCBI Taxonomy" id="318161"/>
    <lineage>
        <taxon>Bacteria</taxon>
        <taxon>Pseudomonadati</taxon>
        <taxon>Pseudomonadota</taxon>
        <taxon>Gammaproteobacteria</taxon>
        <taxon>Alteromonadales</taxon>
        <taxon>Shewanellaceae</taxon>
        <taxon>Shewanella</taxon>
    </lineage>
</organism>
<gene>
    <name evidence="1" type="ordered locus">Sden_0138</name>
</gene>
<dbReference type="HOGENOM" id="CLU_1642563_0_0_6"/>
<protein>
    <submittedName>
        <fullName evidence="1">Uncharacterized protein</fullName>
    </submittedName>
</protein>
<accession>Q12SZ1</accession>
<sequence>MRVNHYLCKIITFLFVFYISQSTAEAIKHPNRYMVGDILDDSENDLSGQYIVVDGFILFESGMSEVAYLYENISDFILGRKFVYVELTKSDYNEYKHLDFCGVGVLGYAGRNGLSNNLLITKIKKITASETVLALAEGSFNYKTRAPKPDYQCYLKRILHK</sequence>
<evidence type="ECO:0000313" key="2">
    <source>
        <dbReference type="Proteomes" id="UP000001982"/>
    </source>
</evidence>
<reference evidence="1 2" key="1">
    <citation type="submission" date="2006-03" db="EMBL/GenBank/DDBJ databases">
        <title>Complete sequence of Shewanella denitrificans OS217.</title>
        <authorList>
            <consortium name="US DOE Joint Genome Institute"/>
            <person name="Copeland A."/>
            <person name="Lucas S."/>
            <person name="Lapidus A."/>
            <person name="Barry K."/>
            <person name="Detter J.C."/>
            <person name="Glavina del Rio T."/>
            <person name="Hammon N."/>
            <person name="Israni S."/>
            <person name="Dalin E."/>
            <person name="Tice H."/>
            <person name="Pitluck S."/>
            <person name="Brettin T."/>
            <person name="Bruce D."/>
            <person name="Han C."/>
            <person name="Tapia R."/>
            <person name="Gilna P."/>
            <person name="Kiss H."/>
            <person name="Schmutz J."/>
            <person name="Larimer F."/>
            <person name="Land M."/>
            <person name="Hauser L."/>
            <person name="Kyrpides N."/>
            <person name="Lykidis A."/>
            <person name="Richardson P."/>
        </authorList>
    </citation>
    <scope>NUCLEOTIDE SEQUENCE [LARGE SCALE GENOMIC DNA]</scope>
    <source>
        <strain evidence="2">OS217 / ATCC BAA-1090 / DSM 15013</strain>
    </source>
</reference>
<dbReference type="RefSeq" id="WP_011494604.1">
    <property type="nucleotide sequence ID" value="NC_007954.1"/>
</dbReference>
<dbReference type="AlphaFoldDB" id="Q12SZ1"/>
<dbReference type="KEGG" id="sdn:Sden_0138"/>
<evidence type="ECO:0000313" key="1">
    <source>
        <dbReference type="EMBL" id="ABE53435.1"/>
    </source>
</evidence>